<dbReference type="AlphaFoldDB" id="A0A0D0BTS7"/>
<dbReference type="EMBL" id="KN834782">
    <property type="protein sequence ID" value="KIK58861.1"/>
    <property type="molecule type" value="Genomic_DNA"/>
</dbReference>
<feature type="region of interest" description="Disordered" evidence="1">
    <location>
        <begin position="87"/>
        <end position="118"/>
    </location>
</feature>
<feature type="compositionally biased region" description="Basic and acidic residues" evidence="1">
    <location>
        <begin position="20"/>
        <end position="49"/>
    </location>
</feature>
<feature type="region of interest" description="Disordered" evidence="1">
    <location>
        <begin position="1"/>
        <end position="57"/>
    </location>
</feature>
<feature type="compositionally biased region" description="Polar residues" evidence="1">
    <location>
        <begin position="87"/>
        <end position="106"/>
    </location>
</feature>
<protein>
    <submittedName>
        <fullName evidence="2">Uncharacterized protein</fullName>
    </submittedName>
</protein>
<accession>A0A0D0BTS7</accession>
<keyword evidence="3" id="KW-1185">Reference proteome</keyword>
<evidence type="ECO:0000313" key="3">
    <source>
        <dbReference type="Proteomes" id="UP000053593"/>
    </source>
</evidence>
<dbReference type="Proteomes" id="UP000053593">
    <property type="component" value="Unassembled WGS sequence"/>
</dbReference>
<dbReference type="HOGENOM" id="CLU_2073427_0_0_1"/>
<gene>
    <name evidence="2" type="ORF">GYMLUDRAFT_60412</name>
</gene>
<organism evidence="2 3">
    <name type="scientific">Collybiopsis luxurians FD-317 M1</name>
    <dbReference type="NCBI Taxonomy" id="944289"/>
    <lineage>
        <taxon>Eukaryota</taxon>
        <taxon>Fungi</taxon>
        <taxon>Dikarya</taxon>
        <taxon>Basidiomycota</taxon>
        <taxon>Agaricomycotina</taxon>
        <taxon>Agaricomycetes</taxon>
        <taxon>Agaricomycetidae</taxon>
        <taxon>Agaricales</taxon>
        <taxon>Marasmiineae</taxon>
        <taxon>Omphalotaceae</taxon>
        <taxon>Collybiopsis</taxon>
        <taxon>Collybiopsis luxurians</taxon>
    </lineage>
</organism>
<proteinExistence type="predicted"/>
<reference evidence="2 3" key="1">
    <citation type="submission" date="2014-04" db="EMBL/GenBank/DDBJ databases">
        <title>Evolutionary Origins and Diversification of the Mycorrhizal Mutualists.</title>
        <authorList>
            <consortium name="DOE Joint Genome Institute"/>
            <consortium name="Mycorrhizal Genomics Consortium"/>
            <person name="Kohler A."/>
            <person name="Kuo A."/>
            <person name="Nagy L.G."/>
            <person name="Floudas D."/>
            <person name="Copeland A."/>
            <person name="Barry K.W."/>
            <person name="Cichocki N."/>
            <person name="Veneault-Fourrey C."/>
            <person name="LaButti K."/>
            <person name="Lindquist E.A."/>
            <person name="Lipzen A."/>
            <person name="Lundell T."/>
            <person name="Morin E."/>
            <person name="Murat C."/>
            <person name="Riley R."/>
            <person name="Ohm R."/>
            <person name="Sun H."/>
            <person name="Tunlid A."/>
            <person name="Henrissat B."/>
            <person name="Grigoriev I.V."/>
            <person name="Hibbett D.S."/>
            <person name="Martin F."/>
        </authorList>
    </citation>
    <scope>NUCLEOTIDE SEQUENCE [LARGE SCALE GENOMIC DNA]</scope>
    <source>
        <strain evidence="2 3">FD-317 M1</strain>
    </source>
</reference>
<evidence type="ECO:0000256" key="1">
    <source>
        <dbReference type="SAM" id="MobiDB-lite"/>
    </source>
</evidence>
<sequence length="118" mass="11790">MNQAVAGSGDDGADGPPGGDGEKASGDSSEQKGDDKADSGIEQGEKQNEDETETSGSALIGICEYYTVSSVILESFECNAGEHETLLSSNNVPLGSNSTPSGSNRASPGLNGAPPGLN</sequence>
<name>A0A0D0BTS7_9AGAR</name>
<evidence type="ECO:0000313" key="2">
    <source>
        <dbReference type="EMBL" id="KIK58861.1"/>
    </source>
</evidence>